<dbReference type="AlphaFoldDB" id="A0A7K1Y4Z1"/>
<dbReference type="Proteomes" id="UP000466586">
    <property type="component" value="Unassembled WGS sequence"/>
</dbReference>
<evidence type="ECO:0000256" key="1">
    <source>
        <dbReference type="SAM" id="MobiDB-lite"/>
    </source>
</evidence>
<protein>
    <submittedName>
        <fullName evidence="2">Uncharacterized protein</fullName>
    </submittedName>
</protein>
<reference evidence="2 3" key="1">
    <citation type="submission" date="2019-11" db="EMBL/GenBank/DDBJ databases">
        <title>Pedobacter sp. HMF7647 Genome sequencing and assembly.</title>
        <authorList>
            <person name="Kang H."/>
            <person name="Kim H."/>
            <person name="Joh K."/>
        </authorList>
    </citation>
    <scope>NUCLEOTIDE SEQUENCE [LARGE SCALE GENOMIC DNA]</scope>
    <source>
        <strain evidence="2 3">HMF7647</strain>
    </source>
</reference>
<accession>A0A7K1Y4Z1</accession>
<organism evidence="2 3">
    <name type="scientific">Hufsiella arboris</name>
    <dbReference type="NCBI Taxonomy" id="2695275"/>
    <lineage>
        <taxon>Bacteria</taxon>
        <taxon>Pseudomonadati</taxon>
        <taxon>Bacteroidota</taxon>
        <taxon>Sphingobacteriia</taxon>
        <taxon>Sphingobacteriales</taxon>
        <taxon>Sphingobacteriaceae</taxon>
        <taxon>Hufsiella</taxon>
    </lineage>
</organism>
<comment type="caution">
    <text evidence="2">The sequence shown here is derived from an EMBL/GenBank/DDBJ whole genome shotgun (WGS) entry which is preliminary data.</text>
</comment>
<proteinExistence type="predicted"/>
<sequence>MGKVFTTFAEMQAEIVLLKVKKLEQEEQIKEKFKSPGAILSTVTSLFKRSPGKGSNFISDLISQDFITSISRLVLPVFMNSFIFRKSNFITKAIVAFVSQRAAKNVDSHTLNNLVEKAKGLFSKFTSKKDQKPQSVKISAGKDYGIPPYSETY</sequence>
<gene>
    <name evidence="2" type="ORF">GS399_01605</name>
</gene>
<keyword evidence="3" id="KW-1185">Reference proteome</keyword>
<name>A0A7K1Y4Z1_9SPHI</name>
<dbReference type="RefSeq" id="WP_160842826.1">
    <property type="nucleotide sequence ID" value="NZ_WVHT01000001.1"/>
</dbReference>
<feature type="region of interest" description="Disordered" evidence="1">
    <location>
        <begin position="129"/>
        <end position="153"/>
    </location>
</feature>
<evidence type="ECO:0000313" key="3">
    <source>
        <dbReference type="Proteomes" id="UP000466586"/>
    </source>
</evidence>
<dbReference type="EMBL" id="WVHT01000001">
    <property type="protein sequence ID" value="MXV49652.1"/>
    <property type="molecule type" value="Genomic_DNA"/>
</dbReference>
<evidence type="ECO:0000313" key="2">
    <source>
        <dbReference type="EMBL" id="MXV49652.1"/>
    </source>
</evidence>